<dbReference type="EMBL" id="CAUWAG010000010">
    <property type="protein sequence ID" value="CAJ2506921.1"/>
    <property type="molecule type" value="Genomic_DNA"/>
</dbReference>
<reference evidence="1" key="1">
    <citation type="submission" date="2023-10" db="EMBL/GenBank/DDBJ databases">
        <authorList>
            <person name="Hackl T."/>
        </authorList>
    </citation>
    <scope>NUCLEOTIDE SEQUENCE</scope>
</reference>
<accession>A0AAI8VL34</accession>
<sequence>MRNPCRTLLLDLKHRFGDVTGLATFTAFVPLGDDNLPFVIGFAFTAAARRLDIDRKIRLAGRGGVGDEPRARRVAERFLGSALGPRRGRGGGEGACGDDCFVQ</sequence>
<dbReference type="AlphaFoldDB" id="A0AAI8VL34"/>
<evidence type="ECO:0000313" key="2">
    <source>
        <dbReference type="Proteomes" id="UP001295740"/>
    </source>
</evidence>
<evidence type="ECO:0000313" key="1">
    <source>
        <dbReference type="EMBL" id="CAJ2506921.1"/>
    </source>
</evidence>
<comment type="caution">
    <text evidence="1">The sequence shown here is derived from an EMBL/GenBank/DDBJ whole genome shotgun (WGS) entry which is preliminary data.</text>
</comment>
<dbReference type="Proteomes" id="UP001295740">
    <property type="component" value="Unassembled WGS sequence"/>
</dbReference>
<gene>
    <name evidence="1" type="ORF">KHLLAP_LOCUS7389</name>
</gene>
<protein>
    <submittedName>
        <fullName evidence="1">Uu.00g081070.m01.CDS01</fullName>
    </submittedName>
</protein>
<organism evidence="1 2">
    <name type="scientific">Anthostomella pinea</name>
    <dbReference type="NCBI Taxonomy" id="933095"/>
    <lineage>
        <taxon>Eukaryota</taxon>
        <taxon>Fungi</taxon>
        <taxon>Dikarya</taxon>
        <taxon>Ascomycota</taxon>
        <taxon>Pezizomycotina</taxon>
        <taxon>Sordariomycetes</taxon>
        <taxon>Xylariomycetidae</taxon>
        <taxon>Xylariales</taxon>
        <taxon>Xylariaceae</taxon>
        <taxon>Anthostomella</taxon>
    </lineage>
</organism>
<name>A0AAI8VL34_9PEZI</name>
<proteinExistence type="predicted"/>
<keyword evidence="2" id="KW-1185">Reference proteome</keyword>